<comment type="function">
    <text evidence="1 9">May be involved in fusion of retrograde transport vesicles derived from an endocytic compartment with the Golgi complex.</text>
</comment>
<keyword evidence="3 9" id="KW-0813">Transport</keyword>
<feature type="transmembrane region" description="Helical" evidence="9">
    <location>
        <begin position="65"/>
        <end position="88"/>
    </location>
</feature>
<evidence type="ECO:0000256" key="2">
    <source>
        <dbReference type="ARBA" id="ARBA00004141"/>
    </source>
</evidence>
<organism evidence="10 11">
    <name type="scientific">Artemia franciscana</name>
    <name type="common">Brine shrimp</name>
    <name type="synonym">Artemia sanfranciscana</name>
    <dbReference type="NCBI Taxonomy" id="6661"/>
    <lineage>
        <taxon>Eukaryota</taxon>
        <taxon>Metazoa</taxon>
        <taxon>Ecdysozoa</taxon>
        <taxon>Arthropoda</taxon>
        <taxon>Crustacea</taxon>
        <taxon>Branchiopoda</taxon>
        <taxon>Anostraca</taxon>
        <taxon>Artemiidae</taxon>
        <taxon>Artemia</taxon>
    </lineage>
</organism>
<evidence type="ECO:0000256" key="5">
    <source>
        <dbReference type="ARBA" id="ARBA00022927"/>
    </source>
</evidence>
<dbReference type="InterPro" id="IPR007305">
    <property type="entry name" value="Vesicle_transpt_Got1/SFT2"/>
</dbReference>
<evidence type="ECO:0000256" key="3">
    <source>
        <dbReference type="ARBA" id="ARBA00022448"/>
    </source>
</evidence>
<reference evidence="10" key="1">
    <citation type="submission" date="2023-07" db="EMBL/GenBank/DDBJ databases">
        <title>Chromosome-level genome assembly of Artemia franciscana.</title>
        <authorList>
            <person name="Jo E."/>
        </authorList>
    </citation>
    <scope>NUCLEOTIDE SEQUENCE</scope>
    <source>
        <tissue evidence="10">Whole body</tissue>
    </source>
</reference>
<evidence type="ECO:0000256" key="8">
    <source>
        <dbReference type="ARBA" id="ARBA00025800"/>
    </source>
</evidence>
<gene>
    <name evidence="10" type="ORF">QYM36_010578</name>
</gene>
<comment type="subcellular location">
    <subcellularLocation>
        <location evidence="2 9">Membrane</location>
        <topology evidence="2 9">Multi-pass membrane protein</topology>
    </subcellularLocation>
</comment>
<keyword evidence="7 9" id="KW-0472">Membrane</keyword>
<evidence type="ECO:0000313" key="11">
    <source>
        <dbReference type="Proteomes" id="UP001187531"/>
    </source>
</evidence>
<proteinExistence type="inferred from homology"/>
<keyword evidence="6 9" id="KW-1133">Transmembrane helix</keyword>
<evidence type="ECO:0000256" key="7">
    <source>
        <dbReference type="ARBA" id="ARBA00023136"/>
    </source>
</evidence>
<dbReference type="GO" id="GO:0016192">
    <property type="term" value="P:vesicle-mediated transport"/>
    <property type="evidence" value="ECO:0007669"/>
    <property type="project" value="InterPro"/>
</dbReference>
<feature type="transmembrane region" description="Helical" evidence="9">
    <location>
        <begin position="126"/>
        <end position="147"/>
    </location>
</feature>
<sequence>MDKLRRVLNGNDEADDSNGLVTEIIDTSTLSWSTRVKGFAICFVIGFLLSLLGSISLFLNLGIKVFAIFYTIGNITSILSTLFLMGPVNQCKKMFAPTRLAATIIMISCLILTLLSAFLWRKKGLAFIFCIFQFLAMTWYSLSYIPYARDLVKKTFNTCLA</sequence>
<comment type="caution">
    <text evidence="10">The sequence shown here is derived from an EMBL/GenBank/DDBJ whole genome shotgun (WGS) entry which is preliminary data.</text>
</comment>
<dbReference type="Pfam" id="PF04178">
    <property type="entry name" value="Got1"/>
    <property type="match status" value="1"/>
</dbReference>
<accession>A0AA88HS21</accession>
<protein>
    <recommendedName>
        <fullName evidence="9">Vesicle transport protein</fullName>
    </recommendedName>
</protein>
<dbReference type="GO" id="GO:0012505">
    <property type="term" value="C:endomembrane system"/>
    <property type="evidence" value="ECO:0007669"/>
    <property type="project" value="UniProtKB-ARBA"/>
</dbReference>
<evidence type="ECO:0000256" key="6">
    <source>
        <dbReference type="ARBA" id="ARBA00022989"/>
    </source>
</evidence>
<dbReference type="AlphaFoldDB" id="A0AA88HS21"/>
<evidence type="ECO:0000313" key="10">
    <source>
        <dbReference type="EMBL" id="KAK2716048.1"/>
    </source>
</evidence>
<evidence type="ECO:0000256" key="1">
    <source>
        <dbReference type="ARBA" id="ARBA00003566"/>
    </source>
</evidence>
<dbReference type="EMBL" id="JAVRJZ010000012">
    <property type="protein sequence ID" value="KAK2716048.1"/>
    <property type="molecule type" value="Genomic_DNA"/>
</dbReference>
<feature type="transmembrane region" description="Helical" evidence="9">
    <location>
        <begin position="38"/>
        <end position="59"/>
    </location>
</feature>
<dbReference type="PANTHER" id="PTHR23137:SF6">
    <property type="entry name" value="VESICLE TRANSPORT PROTEIN"/>
    <property type="match status" value="1"/>
</dbReference>
<dbReference type="Proteomes" id="UP001187531">
    <property type="component" value="Unassembled WGS sequence"/>
</dbReference>
<evidence type="ECO:0000256" key="9">
    <source>
        <dbReference type="RuleBase" id="RU363111"/>
    </source>
</evidence>
<keyword evidence="4 9" id="KW-0812">Transmembrane</keyword>
<dbReference type="InterPro" id="IPR011691">
    <property type="entry name" value="Vesicle_transpt_SFT2"/>
</dbReference>
<dbReference type="GO" id="GO:0016020">
    <property type="term" value="C:membrane"/>
    <property type="evidence" value="ECO:0007669"/>
    <property type="project" value="UniProtKB-SubCell"/>
</dbReference>
<feature type="transmembrane region" description="Helical" evidence="9">
    <location>
        <begin position="100"/>
        <end position="120"/>
    </location>
</feature>
<dbReference type="PANTHER" id="PTHR23137">
    <property type="entry name" value="VESICLE TRANSPORT PROTEIN-RELATED"/>
    <property type="match status" value="1"/>
</dbReference>
<dbReference type="GO" id="GO:0015031">
    <property type="term" value="P:protein transport"/>
    <property type="evidence" value="ECO:0007669"/>
    <property type="project" value="UniProtKB-KW"/>
</dbReference>
<keyword evidence="11" id="KW-1185">Reference proteome</keyword>
<keyword evidence="5 9" id="KW-0653">Protein transport</keyword>
<evidence type="ECO:0000256" key="4">
    <source>
        <dbReference type="ARBA" id="ARBA00022692"/>
    </source>
</evidence>
<comment type="similarity">
    <text evidence="8 9">Belongs to the SFT2 family.</text>
</comment>
<name>A0AA88HS21_ARTSF</name>
<dbReference type="GO" id="GO:0005737">
    <property type="term" value="C:cytoplasm"/>
    <property type="evidence" value="ECO:0007669"/>
    <property type="project" value="UniProtKB-ARBA"/>
</dbReference>